<reference evidence="1 2" key="2">
    <citation type="submission" date="2018-07" db="EMBL/GenBank/DDBJ databases">
        <title>Diversity of Mesorhizobium strains in Brazil.</title>
        <authorList>
            <person name="Helene L.C.F."/>
            <person name="Dall'Agnol R."/>
            <person name="Delamuta J.R.M."/>
            <person name="Hungria M."/>
        </authorList>
    </citation>
    <scope>NUCLEOTIDE SEQUENCE [LARGE SCALE GENOMIC DNA]</scope>
    <source>
        <strain evidence="1 2">AC99b</strain>
    </source>
</reference>
<accession>A0A330HCP9</accession>
<comment type="caution">
    <text evidence="1">The sequence shown here is derived from an EMBL/GenBank/DDBJ whole genome shotgun (WGS) entry which is preliminary data.</text>
</comment>
<protein>
    <submittedName>
        <fullName evidence="1">Uncharacterized protein</fullName>
    </submittedName>
</protein>
<dbReference type="Proteomes" id="UP000251558">
    <property type="component" value="Unassembled WGS sequence"/>
</dbReference>
<gene>
    <name evidence="1" type="ORF">DPM33_31785</name>
</gene>
<dbReference type="OrthoDB" id="7870562at2"/>
<reference evidence="2" key="1">
    <citation type="submission" date="2018-06" db="EMBL/GenBank/DDBJ databases">
        <authorList>
            <person name="Helene L.C."/>
            <person name="Dall'Agnol R."/>
            <person name="Delamuta J.R."/>
            <person name="Hungria M."/>
        </authorList>
    </citation>
    <scope>NUCLEOTIDE SEQUENCE [LARGE SCALE GENOMIC DNA]</scope>
    <source>
        <strain evidence="2">AC99b</strain>
    </source>
</reference>
<keyword evidence="2" id="KW-1185">Reference proteome</keyword>
<evidence type="ECO:0000313" key="1">
    <source>
        <dbReference type="EMBL" id="RAZ84359.1"/>
    </source>
</evidence>
<evidence type="ECO:0000313" key="2">
    <source>
        <dbReference type="Proteomes" id="UP000251558"/>
    </source>
</evidence>
<dbReference type="RefSeq" id="WP_112101307.1">
    <property type="nucleotide sequence ID" value="NZ_QMBP01000024.1"/>
</dbReference>
<name>A0A330HCP9_9HYPH</name>
<dbReference type="EMBL" id="QMBP01000024">
    <property type="protein sequence ID" value="RAZ84359.1"/>
    <property type="molecule type" value="Genomic_DNA"/>
</dbReference>
<sequence length="82" mass="8525">MTRSDIISVLGPVDEAVIADIALTGASVEELREAFAWIGADEALVNEGHAMPGARVAKLIEILEPPEDEPEAPGAMEQGGGE</sequence>
<organism evidence="1 2">
    <name type="scientific">Mesorhizobium hawassense</name>
    <dbReference type="NCBI Taxonomy" id="1209954"/>
    <lineage>
        <taxon>Bacteria</taxon>
        <taxon>Pseudomonadati</taxon>
        <taxon>Pseudomonadota</taxon>
        <taxon>Alphaproteobacteria</taxon>
        <taxon>Hyphomicrobiales</taxon>
        <taxon>Phyllobacteriaceae</taxon>
        <taxon>Mesorhizobium</taxon>
    </lineage>
</organism>
<dbReference type="AlphaFoldDB" id="A0A330HCP9"/>
<proteinExistence type="predicted"/>